<dbReference type="EMBL" id="NEDP02000574">
    <property type="protein sequence ID" value="OWF55619.1"/>
    <property type="molecule type" value="Genomic_DNA"/>
</dbReference>
<evidence type="ECO:0000256" key="2">
    <source>
        <dbReference type="PROSITE-ProRule" id="PRU00059"/>
    </source>
</evidence>
<evidence type="ECO:0000259" key="5">
    <source>
        <dbReference type="PROSITE" id="PS01180"/>
    </source>
</evidence>
<dbReference type="InterPro" id="IPR035914">
    <property type="entry name" value="Sperma_CUB_dom_sf"/>
</dbReference>
<dbReference type="OrthoDB" id="10345846at2759"/>
<evidence type="ECO:0000313" key="7">
    <source>
        <dbReference type="Proteomes" id="UP000242188"/>
    </source>
</evidence>
<keyword evidence="3" id="KW-1133">Transmembrane helix</keyword>
<proteinExistence type="predicted"/>
<dbReference type="AlphaFoldDB" id="A0A210R3R2"/>
<evidence type="ECO:0000313" key="6">
    <source>
        <dbReference type="EMBL" id="OWF55619.1"/>
    </source>
</evidence>
<feature type="chain" id="PRO_5012148728" description="CUB domain-containing protein" evidence="4">
    <location>
        <begin position="25"/>
        <end position="206"/>
    </location>
</feature>
<dbReference type="CDD" id="cd00041">
    <property type="entry name" value="CUB"/>
    <property type="match status" value="1"/>
</dbReference>
<dbReference type="Proteomes" id="UP000242188">
    <property type="component" value="Unassembled WGS sequence"/>
</dbReference>
<gene>
    <name evidence="6" type="ORF">KP79_PYT13288</name>
</gene>
<feature type="domain" description="CUB" evidence="5">
    <location>
        <begin position="28"/>
        <end position="148"/>
    </location>
</feature>
<sequence length="206" mass="23625">MARGALWILVIVTCIIVYLQHAYGSRVCDTQVSEIEVKKEKQRLEFPSNQNTSGNVYHCRWRLTTEDEKYTIEVAMQSVFIGHQVNCSMSSLTVYDGHDPSDFLLRQECSNRTEQMVVNSSNEYVYIVWRLPEGLTTSNTFTLWYAALDNDDKTHRFTNTTVAGVIAGVILFIIFTLSIIMAVICCLRNRSQTEIRNMRREDSTAC</sequence>
<evidence type="ECO:0000256" key="3">
    <source>
        <dbReference type="SAM" id="Phobius"/>
    </source>
</evidence>
<reference evidence="6 7" key="1">
    <citation type="journal article" date="2017" name="Nat. Ecol. Evol.">
        <title>Scallop genome provides insights into evolution of bilaterian karyotype and development.</title>
        <authorList>
            <person name="Wang S."/>
            <person name="Zhang J."/>
            <person name="Jiao W."/>
            <person name="Li J."/>
            <person name="Xun X."/>
            <person name="Sun Y."/>
            <person name="Guo X."/>
            <person name="Huan P."/>
            <person name="Dong B."/>
            <person name="Zhang L."/>
            <person name="Hu X."/>
            <person name="Sun X."/>
            <person name="Wang J."/>
            <person name="Zhao C."/>
            <person name="Wang Y."/>
            <person name="Wang D."/>
            <person name="Huang X."/>
            <person name="Wang R."/>
            <person name="Lv J."/>
            <person name="Li Y."/>
            <person name="Zhang Z."/>
            <person name="Liu B."/>
            <person name="Lu W."/>
            <person name="Hui Y."/>
            <person name="Liang J."/>
            <person name="Zhou Z."/>
            <person name="Hou R."/>
            <person name="Li X."/>
            <person name="Liu Y."/>
            <person name="Li H."/>
            <person name="Ning X."/>
            <person name="Lin Y."/>
            <person name="Zhao L."/>
            <person name="Xing Q."/>
            <person name="Dou J."/>
            <person name="Li Y."/>
            <person name="Mao J."/>
            <person name="Guo H."/>
            <person name="Dou H."/>
            <person name="Li T."/>
            <person name="Mu C."/>
            <person name="Jiang W."/>
            <person name="Fu Q."/>
            <person name="Fu X."/>
            <person name="Miao Y."/>
            <person name="Liu J."/>
            <person name="Yu Q."/>
            <person name="Li R."/>
            <person name="Liao H."/>
            <person name="Li X."/>
            <person name="Kong Y."/>
            <person name="Jiang Z."/>
            <person name="Chourrout D."/>
            <person name="Li R."/>
            <person name="Bao Z."/>
        </authorList>
    </citation>
    <scope>NUCLEOTIDE SEQUENCE [LARGE SCALE GENOMIC DNA]</scope>
    <source>
        <strain evidence="6 7">PY_sf001</strain>
    </source>
</reference>
<dbReference type="SUPFAM" id="SSF49854">
    <property type="entry name" value="Spermadhesin, CUB domain"/>
    <property type="match status" value="1"/>
</dbReference>
<evidence type="ECO:0000256" key="1">
    <source>
        <dbReference type="ARBA" id="ARBA00023157"/>
    </source>
</evidence>
<name>A0A210R3R2_MIZYE</name>
<dbReference type="InterPro" id="IPR000859">
    <property type="entry name" value="CUB_dom"/>
</dbReference>
<keyword evidence="3" id="KW-0812">Transmembrane</keyword>
<dbReference type="Pfam" id="PF00431">
    <property type="entry name" value="CUB"/>
    <property type="match status" value="1"/>
</dbReference>
<protein>
    <recommendedName>
        <fullName evidence="5">CUB domain-containing protein</fullName>
    </recommendedName>
</protein>
<evidence type="ECO:0000256" key="4">
    <source>
        <dbReference type="SAM" id="SignalP"/>
    </source>
</evidence>
<dbReference type="Gene3D" id="2.60.120.290">
    <property type="entry name" value="Spermadhesin, CUB domain"/>
    <property type="match status" value="1"/>
</dbReference>
<comment type="caution">
    <text evidence="2">Lacks conserved residue(s) required for the propagation of feature annotation.</text>
</comment>
<dbReference type="PROSITE" id="PS01180">
    <property type="entry name" value="CUB"/>
    <property type="match status" value="1"/>
</dbReference>
<accession>A0A210R3R2</accession>
<feature type="transmembrane region" description="Helical" evidence="3">
    <location>
        <begin position="162"/>
        <end position="187"/>
    </location>
</feature>
<keyword evidence="4" id="KW-0732">Signal</keyword>
<organism evidence="6 7">
    <name type="scientific">Mizuhopecten yessoensis</name>
    <name type="common">Japanese scallop</name>
    <name type="synonym">Patinopecten yessoensis</name>
    <dbReference type="NCBI Taxonomy" id="6573"/>
    <lineage>
        <taxon>Eukaryota</taxon>
        <taxon>Metazoa</taxon>
        <taxon>Spiralia</taxon>
        <taxon>Lophotrochozoa</taxon>
        <taxon>Mollusca</taxon>
        <taxon>Bivalvia</taxon>
        <taxon>Autobranchia</taxon>
        <taxon>Pteriomorphia</taxon>
        <taxon>Pectinida</taxon>
        <taxon>Pectinoidea</taxon>
        <taxon>Pectinidae</taxon>
        <taxon>Mizuhopecten</taxon>
    </lineage>
</organism>
<comment type="caution">
    <text evidence="6">The sequence shown here is derived from an EMBL/GenBank/DDBJ whole genome shotgun (WGS) entry which is preliminary data.</text>
</comment>
<feature type="signal peptide" evidence="4">
    <location>
        <begin position="1"/>
        <end position="24"/>
    </location>
</feature>
<keyword evidence="1" id="KW-1015">Disulfide bond</keyword>
<keyword evidence="7" id="KW-1185">Reference proteome</keyword>
<keyword evidence="3" id="KW-0472">Membrane</keyword>